<dbReference type="InterPro" id="IPR016036">
    <property type="entry name" value="Malonyl_transacylase_ACP-bd"/>
</dbReference>
<feature type="compositionally biased region" description="Low complexity" evidence="7">
    <location>
        <begin position="441"/>
        <end position="458"/>
    </location>
</feature>
<reference evidence="11 12" key="1">
    <citation type="submission" date="2022-04" db="EMBL/GenBank/DDBJ databases">
        <title>Streptomyces sp. nov. LCR6-01 isolated from Lichen of Dirinaria sp.</title>
        <authorList>
            <person name="Kanchanasin P."/>
            <person name="Tanasupawat S."/>
            <person name="Phongsopitanun W."/>
        </authorList>
    </citation>
    <scope>NUCLEOTIDE SEQUENCE [LARGE SCALE GENOMIC DNA]</scope>
    <source>
        <strain evidence="11 12">LCR6-01</strain>
    </source>
</reference>
<dbReference type="SUPFAM" id="SSF51735">
    <property type="entry name" value="NAD(P)-binding Rossmann-fold domains"/>
    <property type="match status" value="2"/>
</dbReference>
<accession>A0ABT0IAS6</accession>
<keyword evidence="5" id="KW-0045">Antibiotic biosynthesis</keyword>
<dbReference type="PANTHER" id="PTHR43775:SF37">
    <property type="entry name" value="SI:DKEY-61P9.11"/>
    <property type="match status" value="1"/>
</dbReference>
<dbReference type="InterPro" id="IPR014030">
    <property type="entry name" value="Ketoacyl_synth_N"/>
</dbReference>
<gene>
    <name evidence="11" type="ORF">M1O15_13645</name>
</gene>
<dbReference type="Gene3D" id="3.10.129.110">
    <property type="entry name" value="Polyketide synthase dehydratase"/>
    <property type="match status" value="1"/>
</dbReference>
<feature type="region of interest" description="Disordered" evidence="7">
    <location>
        <begin position="1058"/>
        <end position="1080"/>
    </location>
</feature>
<feature type="region of interest" description="C-terminal hotdog fold" evidence="6">
    <location>
        <begin position="1079"/>
        <end position="1227"/>
    </location>
</feature>
<keyword evidence="12" id="KW-1185">Reference proteome</keyword>
<dbReference type="InterPro" id="IPR020806">
    <property type="entry name" value="PKS_PP-bd"/>
</dbReference>
<dbReference type="Gene3D" id="1.10.1200.10">
    <property type="entry name" value="ACP-like"/>
    <property type="match status" value="1"/>
</dbReference>
<dbReference type="SUPFAM" id="SSF53901">
    <property type="entry name" value="Thiolase-like"/>
    <property type="match status" value="1"/>
</dbReference>
<dbReference type="Pfam" id="PF21089">
    <property type="entry name" value="PKS_DH_N"/>
    <property type="match status" value="1"/>
</dbReference>
<dbReference type="Gene3D" id="3.40.50.720">
    <property type="entry name" value="NAD(P)-binding Rossmann-like Domain"/>
    <property type="match status" value="1"/>
</dbReference>
<dbReference type="Pfam" id="PF14765">
    <property type="entry name" value="PS-DH"/>
    <property type="match status" value="1"/>
</dbReference>
<dbReference type="InterPro" id="IPR020841">
    <property type="entry name" value="PKS_Beta-ketoAc_synthase_dom"/>
</dbReference>
<dbReference type="SUPFAM" id="SSF52151">
    <property type="entry name" value="FabD/lysophospholipase-like"/>
    <property type="match status" value="1"/>
</dbReference>
<proteinExistence type="predicted"/>
<dbReference type="Pfam" id="PF00698">
    <property type="entry name" value="Acyl_transf_1"/>
    <property type="match status" value="1"/>
</dbReference>
<dbReference type="PANTHER" id="PTHR43775">
    <property type="entry name" value="FATTY ACID SYNTHASE"/>
    <property type="match status" value="1"/>
</dbReference>
<dbReference type="Pfam" id="PF00550">
    <property type="entry name" value="PP-binding"/>
    <property type="match status" value="1"/>
</dbReference>
<dbReference type="SMART" id="SM00822">
    <property type="entry name" value="PKS_KR"/>
    <property type="match status" value="1"/>
</dbReference>
<dbReference type="InterPro" id="IPR013968">
    <property type="entry name" value="PKS_KR"/>
</dbReference>
<feature type="region of interest" description="Disordered" evidence="7">
    <location>
        <begin position="429"/>
        <end position="461"/>
    </location>
</feature>
<evidence type="ECO:0000313" key="11">
    <source>
        <dbReference type="EMBL" id="MCK8678421.1"/>
    </source>
</evidence>
<feature type="compositionally biased region" description="Basic and acidic residues" evidence="7">
    <location>
        <begin position="430"/>
        <end position="439"/>
    </location>
</feature>
<dbReference type="SUPFAM" id="SSF55048">
    <property type="entry name" value="Probable ACP-binding domain of malonyl-CoA ACP transacylase"/>
    <property type="match status" value="1"/>
</dbReference>
<feature type="compositionally biased region" description="Pro residues" evidence="7">
    <location>
        <begin position="1496"/>
        <end position="1507"/>
    </location>
</feature>
<evidence type="ECO:0000259" key="10">
    <source>
        <dbReference type="PROSITE" id="PS52019"/>
    </source>
</evidence>
<evidence type="ECO:0000256" key="7">
    <source>
        <dbReference type="SAM" id="MobiDB-lite"/>
    </source>
</evidence>
<feature type="domain" description="PKS/mFAS DH" evidence="10">
    <location>
        <begin position="935"/>
        <end position="1227"/>
    </location>
</feature>
<dbReference type="InterPro" id="IPR009081">
    <property type="entry name" value="PP-bd_ACP"/>
</dbReference>
<dbReference type="RefSeq" id="WP_248634067.1">
    <property type="nucleotide sequence ID" value="NZ_JALPTH010000011.1"/>
</dbReference>
<dbReference type="PROSITE" id="PS52019">
    <property type="entry name" value="PKS_MFAS_DH"/>
    <property type="match status" value="1"/>
</dbReference>
<keyword evidence="4" id="KW-0808">Transferase</keyword>
<evidence type="ECO:0000259" key="8">
    <source>
        <dbReference type="PROSITE" id="PS50075"/>
    </source>
</evidence>
<dbReference type="InterPro" id="IPR016035">
    <property type="entry name" value="Acyl_Trfase/lysoPLipase"/>
</dbReference>
<dbReference type="SMART" id="SM00825">
    <property type="entry name" value="PKS_KS"/>
    <property type="match status" value="1"/>
</dbReference>
<dbReference type="SUPFAM" id="SSF47336">
    <property type="entry name" value="ACP-like"/>
    <property type="match status" value="1"/>
</dbReference>
<dbReference type="InterPro" id="IPR036291">
    <property type="entry name" value="NAD(P)-bd_dom_sf"/>
</dbReference>
<organism evidence="11 12">
    <name type="scientific">Streptomyces lichenis</name>
    <dbReference type="NCBI Taxonomy" id="2306967"/>
    <lineage>
        <taxon>Bacteria</taxon>
        <taxon>Bacillati</taxon>
        <taxon>Actinomycetota</taxon>
        <taxon>Actinomycetes</taxon>
        <taxon>Kitasatosporales</taxon>
        <taxon>Streptomycetaceae</taxon>
        <taxon>Streptomyces</taxon>
    </lineage>
</organism>
<evidence type="ECO:0000256" key="2">
    <source>
        <dbReference type="ARBA" id="ARBA00022450"/>
    </source>
</evidence>
<dbReference type="Pfam" id="PF16197">
    <property type="entry name" value="KAsynt_C_assoc"/>
    <property type="match status" value="1"/>
</dbReference>
<dbReference type="InterPro" id="IPR049552">
    <property type="entry name" value="PKS_DH_N"/>
</dbReference>
<dbReference type="SMART" id="SM00827">
    <property type="entry name" value="PKS_AT"/>
    <property type="match status" value="1"/>
</dbReference>
<dbReference type="Pfam" id="PF08659">
    <property type="entry name" value="KR"/>
    <property type="match status" value="1"/>
</dbReference>
<dbReference type="InterPro" id="IPR057326">
    <property type="entry name" value="KR_dom"/>
</dbReference>
<evidence type="ECO:0000256" key="3">
    <source>
        <dbReference type="ARBA" id="ARBA00022553"/>
    </source>
</evidence>
<evidence type="ECO:0000259" key="9">
    <source>
        <dbReference type="PROSITE" id="PS52004"/>
    </source>
</evidence>
<evidence type="ECO:0000256" key="5">
    <source>
        <dbReference type="ARBA" id="ARBA00023194"/>
    </source>
</evidence>
<feature type="active site" description="Proton acceptor; for dehydratase activity" evidence="6">
    <location>
        <position position="968"/>
    </location>
</feature>
<dbReference type="SMART" id="SM00826">
    <property type="entry name" value="PKS_DH"/>
    <property type="match status" value="1"/>
</dbReference>
<dbReference type="Gene3D" id="3.40.366.10">
    <property type="entry name" value="Malonyl-Coenzyme A Acyl Carrier Protein, domain 2"/>
    <property type="match status" value="1"/>
</dbReference>
<dbReference type="InterPro" id="IPR014031">
    <property type="entry name" value="Ketoacyl_synth_C"/>
</dbReference>
<feature type="region of interest" description="N-terminal hotdog fold" evidence="6">
    <location>
        <begin position="935"/>
        <end position="1064"/>
    </location>
</feature>
<feature type="domain" description="Carrier" evidence="8">
    <location>
        <begin position="1798"/>
        <end position="1875"/>
    </location>
</feature>
<feature type="region of interest" description="Disordered" evidence="7">
    <location>
        <begin position="1423"/>
        <end position="1527"/>
    </location>
</feature>
<keyword evidence="2" id="KW-0596">Phosphopantetheine</keyword>
<comment type="pathway">
    <text evidence="1">Antibiotic biosynthesis.</text>
</comment>
<evidence type="ECO:0000256" key="1">
    <source>
        <dbReference type="ARBA" id="ARBA00004792"/>
    </source>
</evidence>
<dbReference type="InterPro" id="IPR042104">
    <property type="entry name" value="PKS_dehydratase_sf"/>
</dbReference>
<evidence type="ECO:0000256" key="6">
    <source>
        <dbReference type="PROSITE-ProRule" id="PRU01363"/>
    </source>
</evidence>
<dbReference type="InterPro" id="IPR001227">
    <property type="entry name" value="Ac_transferase_dom_sf"/>
</dbReference>
<dbReference type="Gene3D" id="3.30.70.3290">
    <property type="match status" value="1"/>
</dbReference>
<comment type="caution">
    <text evidence="11">The sequence shown here is derived from an EMBL/GenBank/DDBJ whole genome shotgun (WGS) entry which is preliminary data.</text>
</comment>
<dbReference type="InterPro" id="IPR036736">
    <property type="entry name" value="ACP-like_sf"/>
</dbReference>
<dbReference type="InterPro" id="IPR032821">
    <property type="entry name" value="PKS_assoc"/>
</dbReference>
<dbReference type="InterPro" id="IPR050091">
    <property type="entry name" value="PKS_NRPS_Biosynth_Enz"/>
</dbReference>
<dbReference type="InterPro" id="IPR049900">
    <property type="entry name" value="PKS_mFAS_DH"/>
</dbReference>
<dbReference type="PROSITE" id="PS52004">
    <property type="entry name" value="KS3_2"/>
    <property type="match status" value="1"/>
</dbReference>
<feature type="compositionally biased region" description="Pro residues" evidence="7">
    <location>
        <begin position="1436"/>
        <end position="1460"/>
    </location>
</feature>
<dbReference type="EMBL" id="JALPTH010000011">
    <property type="protein sequence ID" value="MCK8678421.1"/>
    <property type="molecule type" value="Genomic_DNA"/>
</dbReference>
<evidence type="ECO:0000313" key="12">
    <source>
        <dbReference type="Proteomes" id="UP001522868"/>
    </source>
</evidence>
<dbReference type="PROSITE" id="PS50075">
    <property type="entry name" value="CARRIER"/>
    <property type="match status" value="1"/>
</dbReference>
<dbReference type="InterPro" id="IPR049551">
    <property type="entry name" value="PKS_DH_C"/>
</dbReference>
<protein>
    <submittedName>
        <fullName evidence="11">SDR family NAD(P)-dependent oxidoreductase</fullName>
    </submittedName>
</protein>
<dbReference type="Pfam" id="PF00109">
    <property type="entry name" value="ketoacyl-synt"/>
    <property type="match status" value="1"/>
</dbReference>
<keyword evidence="3" id="KW-0597">Phosphoprotein</keyword>
<dbReference type="InterPro" id="IPR020807">
    <property type="entry name" value="PKS_DH"/>
</dbReference>
<dbReference type="Proteomes" id="UP001522868">
    <property type="component" value="Unassembled WGS sequence"/>
</dbReference>
<feature type="active site" description="Proton donor; for dehydratase activity" evidence="6">
    <location>
        <position position="1143"/>
    </location>
</feature>
<feature type="domain" description="Ketosynthase family 3 (KS3)" evidence="9">
    <location>
        <begin position="6"/>
        <end position="429"/>
    </location>
</feature>
<dbReference type="Gene3D" id="3.40.47.10">
    <property type="match status" value="1"/>
</dbReference>
<dbReference type="SMART" id="SM00823">
    <property type="entry name" value="PKS_PP"/>
    <property type="match status" value="1"/>
</dbReference>
<dbReference type="Pfam" id="PF02801">
    <property type="entry name" value="Ketoacyl-synt_C"/>
    <property type="match status" value="1"/>
</dbReference>
<dbReference type="InterPro" id="IPR016039">
    <property type="entry name" value="Thiolase-like"/>
</dbReference>
<dbReference type="CDD" id="cd00833">
    <property type="entry name" value="PKS"/>
    <property type="match status" value="1"/>
</dbReference>
<sequence length="1895" mass="198275">MSASESEPIAVVGMGCRFPGRVASASELWRLAASGRSTVGPVPPDRWDADRLAAWHDPDLRASAARGCFVEGDLWAWEPEALAVAPAERDWVDPQTRLMMEVAWEAVEHAGIPVTRLRGSRTGVYVGTYANDNLFRDARPVQDAPNSAYLFGNFTAGAAGRVAFAMDLRGPVMVVSTHCSSGLVALDSACGALTLGECDLALAGGVLLMIAPQTHYYEAPLLLSPTGACHAFDARADGYVRGEGAGALLLKRYADARRDGDRVLAVIRGSAVNNDGQSTRLTAPSTEMQQELFRVAVGRAGVDPGTVGLVEAHGPGTAVGDPVEYTSIHAVYGRGTGRCALGSVKTNIGHSEPVSGIAGIIKTVECLRRGSVPPNQHFERWNPGIDRAEPSRLFVPTRLTPWPVEQGPRTAAVCSYGVSGTNAHVVLEQAPDRSGDRRPARQAPAPAGPAAPDGSGAPLLHVLSANSPESLARSAARLADWLFGEGRDADPRDVAHTLAVRRQHADHRLGLVATGTAGLRDLAAAFAREREDAEPPDAELPDAGPADGDVSEVPDHAVVTGTPVLPPDHPGPVFVFTGQGSQYPGMCRELLSQEPVFAGAIEELEPLVRAEAGFSLREAIEGPAGLTGVDRIQPVLFAVQVGLAALWRSWGVRPTAVIGQSLGEVAASVVAGALTPADGARVICRRAGLLARVASGAMASVMFGADRTRAALDEAGADGVSVAVVTAPGSTVVSGDADQVRSLVRDWEEHGVPARMIDVDVASHSAQVDPILDDLHTALGGLAPRRPELRLYSTVADDPRRPGPLDAGYWARNQRRTVHFQRAVEAALADGHRLFVECTAHPLTTRAILQTAAPAGHTDVVAIGSLRRRVPDREALLGHVAALHTAGDGEVDLGSRYGDGEVVDVPVTAWHRTRHGGERAPYTLVDSALPAAAVHPLLGGQVHDPDHPGRRLWQTPVGPDRVPWLGDHRVAGVPVLPGTAYADMLLAAAAEAAGTDQVAVADVRIEAPLVLDPEPLVTTRLTAAADGSDGWGGSDGWDAEVVSTGEGGRVVHARGRVRRAPAGDRPAPVPPERLSPEGWRDVEPSSVHQVFRDRHDVVHGPAFTALDRILVDPDGGRAVATLRLHETARVSAWTMPLHPALADQVVQTAVSAWLAHHVLVPGPVVVTGFDRLRVHGTAAHTRRAVVELLDADEFGCSARALLTGADGTVLAEIDGLRVRNVTPPDRMYADRLSHQSELDAPAPADRARDGGGSWLLLTSGGPAWAEPLAGLLDAETAGCRSLPLDRVSDRPELLDDATGLVLAVDAAAPPDSDAPDADAANAAREAVGAAAGLLRLLADRTDPPRLWLLTPSAAHAGTDSGAGTSARLTAAALTGLLRSAAYELPQLRPSVLTLDPRDGAILDRAVAELLDTEQPITELRLTERDRRLTRVVPGAGPEPEPGPAPEPGPEPAPVPTPMSVPGPRTGPNRPPDPQPAPGTSRPGDPDPERGQGTGPVPEPGDPSGPEHPPGDRRSAGPEGADEIGGAGHPVVAGGSYLVTGGLGGLGLRTADWLAAHGAGRVVLLGRSAPDPAVREHLAAAGADGTDITVLTGDIADPDDLRRALDAARAGGRRLRGVVHAAGVVEDATLGTLDAALLDRVWRGKAAGAWALHRATLTPAPDFFVLYSSVAALVGSPGQGAYAAANAFLDGLAAHRRALGLPATSIQWGAWREVGRGQHLAERGLLTIRPDDGVDALERVLTAGHTRIAYSPLDWDLWTRPYPEVRASTLLAGVLSGADGADDSAPARRRLTDCADPAERRALMERLIIDSVRELLGGTTRHIGRHTSMVALGLDSLGAVQLQQHLRRDLGTELKPGVIWVKPSPATLADWLLDHMGLNAPGADRDQEGGNGTETP</sequence>
<evidence type="ECO:0000256" key="4">
    <source>
        <dbReference type="ARBA" id="ARBA00022679"/>
    </source>
</evidence>
<name>A0ABT0IAS6_9ACTN</name>
<feature type="region of interest" description="Disordered" evidence="7">
    <location>
        <begin position="529"/>
        <end position="564"/>
    </location>
</feature>
<dbReference type="InterPro" id="IPR014043">
    <property type="entry name" value="Acyl_transferase_dom"/>
</dbReference>